<dbReference type="InParanoid" id="Q22770"/>
<sequence>MKTLLGFLILPGFANCLNILFYVSVIAQSHIPFHNTAIKVLLDRGHTVDLVIAQLNEMVKLKFPNGVGKNYTFGYEDPNFYRKNAGHLSDIFVEKPIPMAEFLTFDDMTFNLCETVVKDPNLLNYIKQGNYDIGLSSDYDPCANILMHAGGVPSKASMVPTPLFQPQIVSAGLPSPASVYGTVLYPKGDDSFFNRLFHLIRHTYNIYFVAPRLMEKYNNLLLETFGPTFPSAEEIERNVDIILVNSNEIIEKPRPVSHKIKYIGGMGKKKAQPLNKEFNDILATSNKGVVLFSFGTQVATSKVPIEIRKNFVTAFKHFPDFSFLWKYDNLTDDAELFADSSNIHRVEWLPQTDLLGDNRVKAFISHMGLNSFLETSAAGIPVLAVPLFIDQQHNALNAVSRDIGVIVERHQLTVENLVNALQKLLYNPKYGENAKMISKMMNEKPEQSERLFVDWVEYAAKNPGLHKIMNLPGAELTPFWYYSVDVILIVVLSLTSSLIIIWKTLSFIKCQISIRSVRSIEPKSKSE</sequence>
<dbReference type="PIR" id="T25263">
    <property type="entry name" value="T25263"/>
</dbReference>
<evidence type="ECO:0000256" key="5">
    <source>
        <dbReference type="ARBA" id="ARBA00022679"/>
    </source>
</evidence>
<dbReference type="CAZy" id="GT1">
    <property type="family name" value="Glycosyltransferase Family 1"/>
</dbReference>
<dbReference type="PhylomeDB" id="Q22770"/>
<evidence type="ECO:0000256" key="8">
    <source>
        <dbReference type="ARBA" id="ARBA00022989"/>
    </source>
</evidence>
<dbReference type="Proteomes" id="UP000001940">
    <property type="component" value="Chromosome IV"/>
</dbReference>
<dbReference type="HOGENOM" id="CLU_012949_1_3_1"/>
<dbReference type="SMR" id="Q22770"/>
<dbReference type="AlphaFoldDB" id="Q22770"/>
<evidence type="ECO:0000256" key="10">
    <source>
        <dbReference type="ARBA" id="ARBA00047475"/>
    </source>
</evidence>
<feature type="transmembrane region" description="Helical" evidence="11">
    <location>
        <begin position="479"/>
        <end position="502"/>
    </location>
</feature>
<dbReference type="PeptideAtlas" id="Q22770"/>
<dbReference type="PaxDb" id="6239-T25B9.7.2"/>
<keyword evidence="15" id="KW-1267">Proteomics identification</keyword>
<evidence type="ECO:0000313" key="14">
    <source>
        <dbReference type="WormBase" id="T25B9.7"/>
    </source>
</evidence>
<dbReference type="AGR" id="WB:WBGene00012013"/>
<dbReference type="WormBase" id="T25B9.7">
    <property type="protein sequence ID" value="CE32939"/>
    <property type="gene ID" value="WBGene00012013"/>
    <property type="gene designation" value="ugt-54"/>
</dbReference>
<keyword evidence="5" id="KW-0808">Transferase</keyword>
<dbReference type="eggNOG" id="KOG1192">
    <property type="taxonomic scope" value="Eukaryota"/>
</dbReference>
<dbReference type="InterPro" id="IPR002213">
    <property type="entry name" value="UDP_glucos_trans"/>
</dbReference>
<proteinExistence type="evidence at protein level"/>
<dbReference type="InterPro" id="IPR050271">
    <property type="entry name" value="UDP-glycosyltransferase"/>
</dbReference>
<dbReference type="STRING" id="6239.T25B9.7.2"/>
<dbReference type="Bgee" id="WBGene00012013">
    <property type="expression patterns" value="Expressed in larva and 3 other cell types or tissues"/>
</dbReference>
<dbReference type="FunCoup" id="Q22770">
    <property type="interactions" value="2"/>
</dbReference>
<dbReference type="EC" id="2.4.1.17" evidence="3"/>
<keyword evidence="13" id="KW-1185">Reference proteome</keyword>
<dbReference type="PANTHER" id="PTHR48043:SF154">
    <property type="entry name" value="GLUCURONOSYLTRANSFERASE"/>
    <property type="match status" value="1"/>
</dbReference>
<keyword evidence="4" id="KW-0328">Glycosyltransferase</keyword>
<dbReference type="GO" id="GO:0015020">
    <property type="term" value="F:glucuronosyltransferase activity"/>
    <property type="evidence" value="ECO:0007669"/>
    <property type="project" value="UniProtKB-EC"/>
</dbReference>
<dbReference type="GO" id="GO:0016020">
    <property type="term" value="C:membrane"/>
    <property type="evidence" value="ECO:0007669"/>
    <property type="project" value="UniProtKB-SubCell"/>
</dbReference>
<keyword evidence="9 11" id="KW-0472">Membrane</keyword>
<dbReference type="SUPFAM" id="SSF53756">
    <property type="entry name" value="UDP-Glycosyltransferase/glycogen phosphorylase"/>
    <property type="match status" value="1"/>
</dbReference>
<evidence type="ECO:0007829" key="15">
    <source>
        <dbReference type="PeptideAtlas" id="Q22770"/>
    </source>
</evidence>
<dbReference type="OMA" id="PFWYYSV"/>
<dbReference type="RefSeq" id="NP_501996.2">
    <property type="nucleotide sequence ID" value="NM_069595.5"/>
</dbReference>
<evidence type="ECO:0000256" key="9">
    <source>
        <dbReference type="ARBA" id="ARBA00023136"/>
    </source>
</evidence>
<dbReference type="EMBL" id="BX284604">
    <property type="protein sequence ID" value="CAA94378.2"/>
    <property type="molecule type" value="Genomic_DNA"/>
</dbReference>
<evidence type="ECO:0000256" key="2">
    <source>
        <dbReference type="ARBA" id="ARBA00009995"/>
    </source>
</evidence>
<dbReference type="KEGG" id="cel:CELE_T25B9.7"/>
<dbReference type="FunFam" id="3.40.50.2000:FF:000021">
    <property type="entry name" value="UDP-glucuronosyltransferase"/>
    <property type="match status" value="1"/>
</dbReference>
<accession>Q22770</accession>
<evidence type="ECO:0000256" key="4">
    <source>
        <dbReference type="ARBA" id="ARBA00022676"/>
    </source>
</evidence>
<evidence type="ECO:0000256" key="11">
    <source>
        <dbReference type="SAM" id="Phobius"/>
    </source>
</evidence>
<dbReference type="GeneID" id="188885"/>
<dbReference type="Pfam" id="PF00201">
    <property type="entry name" value="UDPGT"/>
    <property type="match status" value="1"/>
</dbReference>
<evidence type="ECO:0000313" key="12">
    <source>
        <dbReference type="EMBL" id="CAA94378.2"/>
    </source>
</evidence>
<evidence type="ECO:0000256" key="3">
    <source>
        <dbReference type="ARBA" id="ARBA00012544"/>
    </source>
</evidence>
<name>Q22770_CAEEL</name>
<comment type="similarity">
    <text evidence="2">Belongs to the UDP-glycosyltransferase family.</text>
</comment>
<keyword evidence="7" id="KW-0732">Signal</keyword>
<protein>
    <recommendedName>
        <fullName evidence="3">glucuronosyltransferase</fullName>
        <ecNumber evidence="3">2.4.1.17</ecNumber>
    </recommendedName>
</protein>
<evidence type="ECO:0000256" key="7">
    <source>
        <dbReference type="ARBA" id="ARBA00022729"/>
    </source>
</evidence>
<dbReference type="GO" id="GO:0008194">
    <property type="term" value="F:UDP-glycosyltransferase activity"/>
    <property type="evidence" value="ECO:0000318"/>
    <property type="project" value="GO_Central"/>
</dbReference>
<keyword evidence="6 11" id="KW-0812">Transmembrane</keyword>
<evidence type="ECO:0000256" key="1">
    <source>
        <dbReference type="ARBA" id="ARBA00004167"/>
    </source>
</evidence>
<dbReference type="Gene3D" id="3.40.50.2000">
    <property type="entry name" value="Glycogen Phosphorylase B"/>
    <property type="match status" value="1"/>
</dbReference>
<organism evidence="12 13">
    <name type="scientific">Caenorhabditis elegans</name>
    <dbReference type="NCBI Taxonomy" id="6239"/>
    <lineage>
        <taxon>Eukaryota</taxon>
        <taxon>Metazoa</taxon>
        <taxon>Ecdysozoa</taxon>
        <taxon>Nematoda</taxon>
        <taxon>Chromadorea</taxon>
        <taxon>Rhabditida</taxon>
        <taxon>Rhabditina</taxon>
        <taxon>Rhabditomorpha</taxon>
        <taxon>Rhabditoidea</taxon>
        <taxon>Rhabditidae</taxon>
        <taxon>Peloderinae</taxon>
        <taxon>Caenorhabditis</taxon>
    </lineage>
</organism>
<dbReference type="CTD" id="188885"/>
<comment type="subcellular location">
    <subcellularLocation>
        <location evidence="1">Membrane</location>
        <topology evidence="1">Single-pass membrane protein</topology>
    </subcellularLocation>
</comment>
<evidence type="ECO:0000256" key="6">
    <source>
        <dbReference type="ARBA" id="ARBA00022692"/>
    </source>
</evidence>
<keyword evidence="8 11" id="KW-1133">Transmembrane helix</keyword>
<gene>
    <name evidence="12 14" type="primary">ugt-54</name>
    <name evidence="12" type="ORF">CELE_T25B9.7</name>
    <name evidence="14" type="ORF">T25B9.7</name>
</gene>
<evidence type="ECO:0000313" key="13">
    <source>
        <dbReference type="Proteomes" id="UP000001940"/>
    </source>
</evidence>
<reference evidence="12 13" key="1">
    <citation type="journal article" date="1998" name="Science">
        <title>Genome sequence of the nematode C. elegans: a platform for investigating biology.</title>
        <authorList>
            <consortium name="The C. elegans sequencing consortium"/>
            <person name="Sulson J.E."/>
            <person name="Waterston R."/>
        </authorList>
    </citation>
    <scope>NUCLEOTIDE SEQUENCE [LARGE SCALE GENOMIC DNA]</scope>
    <source>
        <strain evidence="12 13">Bristol N2</strain>
    </source>
</reference>
<dbReference type="CDD" id="cd03784">
    <property type="entry name" value="GT1_Gtf-like"/>
    <property type="match status" value="1"/>
</dbReference>
<dbReference type="UCSC" id="T25B9.7">
    <property type="organism name" value="c. elegans"/>
</dbReference>
<comment type="catalytic activity">
    <reaction evidence="10">
        <text>glucuronate acceptor + UDP-alpha-D-glucuronate = acceptor beta-D-glucuronoside + UDP + H(+)</text>
        <dbReference type="Rhea" id="RHEA:21032"/>
        <dbReference type="ChEBI" id="CHEBI:15378"/>
        <dbReference type="ChEBI" id="CHEBI:58052"/>
        <dbReference type="ChEBI" id="CHEBI:58223"/>
        <dbReference type="ChEBI" id="CHEBI:132367"/>
        <dbReference type="ChEBI" id="CHEBI:132368"/>
        <dbReference type="EC" id="2.4.1.17"/>
    </reaction>
</comment>
<dbReference type="OrthoDB" id="5835829at2759"/>
<dbReference type="PANTHER" id="PTHR48043">
    <property type="entry name" value="EG:EG0003.4 PROTEIN-RELATED"/>
    <property type="match status" value="1"/>
</dbReference>